<dbReference type="InterPro" id="IPR058714">
    <property type="entry name" value="LpqS"/>
</dbReference>
<reference evidence="2 3" key="1">
    <citation type="journal article" date="2019" name="Sci. Rep.">
        <title>Extended insight into the Mycobacterium chelonae-abscessus complex through whole genome sequencing of Mycobacterium salmoniphilum outbreak and Mycobacterium salmoniphilum-like strains.</title>
        <authorList>
            <person name="Behra P.R.K."/>
            <person name="Das S."/>
            <person name="Pettersson B.M.F."/>
            <person name="Shirreff L."/>
            <person name="DuCote T."/>
            <person name="Jacobsson K.G."/>
            <person name="Ennis D.G."/>
            <person name="Kirsebom L.A."/>
        </authorList>
    </citation>
    <scope>NUCLEOTIDE SEQUENCE [LARGE SCALE GENOMIC DNA]</scope>
    <source>
        <strain evidence="2 3">CCUG 63697</strain>
    </source>
</reference>
<name>A0A4V3HUA9_9MYCO</name>
<dbReference type="Pfam" id="PF26327">
    <property type="entry name" value="LpqS"/>
    <property type="match status" value="1"/>
</dbReference>
<keyword evidence="1" id="KW-0732">Signal</keyword>
<organism evidence="2 3">
    <name type="scientific">Mycobacteroides franklinii</name>
    <dbReference type="NCBI Taxonomy" id="948102"/>
    <lineage>
        <taxon>Bacteria</taxon>
        <taxon>Bacillati</taxon>
        <taxon>Actinomycetota</taxon>
        <taxon>Actinomycetes</taxon>
        <taxon>Mycobacteriales</taxon>
        <taxon>Mycobacteriaceae</taxon>
        <taxon>Mycobacteroides</taxon>
    </lineage>
</organism>
<evidence type="ECO:0000256" key="1">
    <source>
        <dbReference type="SAM" id="SignalP"/>
    </source>
</evidence>
<keyword evidence="3" id="KW-1185">Reference proteome</keyword>
<sequence length="142" mass="14317" precursor="true">MRRPRRSQLVLVALLVGVLAAAPAVAHCLPGQSHHRHGPARQQSTLITASAATAAGGTGVSITPRRAQEAAHAALCHSVEALAATVRAETSPGLLAASAAALLAAATAVPLLAGISRGPPVRAAAISRSGRVLLTELCILRR</sequence>
<dbReference type="Proteomes" id="UP000295165">
    <property type="component" value="Unassembled WGS sequence"/>
</dbReference>
<evidence type="ECO:0008006" key="4">
    <source>
        <dbReference type="Google" id="ProtNLM"/>
    </source>
</evidence>
<dbReference type="AlphaFoldDB" id="A0A4V3HUA9"/>
<feature type="signal peptide" evidence="1">
    <location>
        <begin position="1"/>
        <end position="26"/>
    </location>
</feature>
<feature type="chain" id="PRO_5020642737" description="Lipoprotein LpqS" evidence="1">
    <location>
        <begin position="27"/>
        <end position="142"/>
    </location>
</feature>
<proteinExistence type="predicted"/>
<evidence type="ECO:0000313" key="2">
    <source>
        <dbReference type="EMBL" id="TDZ47603.1"/>
    </source>
</evidence>
<comment type="caution">
    <text evidence="2">The sequence shown here is derived from an EMBL/GenBank/DDBJ whole genome shotgun (WGS) entry which is preliminary data.</text>
</comment>
<dbReference type="EMBL" id="PECC01000030">
    <property type="protein sequence ID" value="TDZ47603.1"/>
    <property type="molecule type" value="Genomic_DNA"/>
</dbReference>
<accession>A0A4V3HUA9</accession>
<protein>
    <recommendedName>
        <fullName evidence="4">Lipoprotein LpqS</fullName>
    </recommendedName>
</protein>
<gene>
    <name evidence="2" type="ORF">CCUG63697_04658</name>
</gene>
<evidence type="ECO:0000313" key="3">
    <source>
        <dbReference type="Proteomes" id="UP000295165"/>
    </source>
</evidence>